<keyword evidence="2" id="KW-0677">Repeat</keyword>
<dbReference type="InterPro" id="IPR045075">
    <property type="entry name" value="Syf1-like"/>
</dbReference>
<dbReference type="Pfam" id="PF13432">
    <property type="entry name" value="TPR_16"/>
    <property type="match status" value="1"/>
</dbReference>
<dbReference type="Pfam" id="PF06424">
    <property type="entry name" value="PRP1_N"/>
    <property type="match status" value="2"/>
</dbReference>
<dbReference type="Gene3D" id="1.25.40.10">
    <property type="entry name" value="Tetratricopeptide repeat domain"/>
    <property type="match status" value="5"/>
</dbReference>
<dbReference type="InterPro" id="IPR010491">
    <property type="entry name" value="PRP1_N"/>
</dbReference>
<feature type="compositionally biased region" description="Basic and acidic residues" evidence="4">
    <location>
        <begin position="123"/>
        <end position="136"/>
    </location>
</feature>
<evidence type="ECO:0000256" key="2">
    <source>
        <dbReference type="ARBA" id="ARBA00022737"/>
    </source>
</evidence>
<dbReference type="SUPFAM" id="SSF48452">
    <property type="entry name" value="TPR-like"/>
    <property type="match status" value="4"/>
</dbReference>
<feature type="domain" description="PRP1 splicing factor N-terminal" evidence="5">
    <location>
        <begin position="13"/>
        <end position="40"/>
    </location>
</feature>
<dbReference type="GO" id="GO:0000398">
    <property type="term" value="P:mRNA splicing, via spliceosome"/>
    <property type="evidence" value="ECO:0007669"/>
    <property type="project" value="InterPro"/>
</dbReference>
<dbReference type="Pfam" id="PF13428">
    <property type="entry name" value="TPR_14"/>
    <property type="match status" value="2"/>
</dbReference>
<evidence type="ECO:0000256" key="3">
    <source>
        <dbReference type="ARBA" id="ARBA00023242"/>
    </source>
</evidence>
<keyword evidence="3" id="KW-0539">Nucleus</keyword>
<dbReference type="InterPro" id="IPR011990">
    <property type="entry name" value="TPR-like_helical_dom_sf"/>
</dbReference>
<evidence type="ECO:0000256" key="1">
    <source>
        <dbReference type="ARBA" id="ARBA00004123"/>
    </source>
</evidence>
<feature type="compositionally biased region" description="Low complexity" evidence="4">
    <location>
        <begin position="215"/>
        <end position="226"/>
    </location>
</feature>
<dbReference type="GO" id="GO:0005634">
    <property type="term" value="C:nucleus"/>
    <property type="evidence" value="ECO:0007669"/>
    <property type="project" value="UniProtKB-SubCell"/>
</dbReference>
<organism evidence="6">
    <name type="scientific">Hordeum vulgare subsp. vulgare</name>
    <name type="common">Domesticated barley</name>
    <dbReference type="NCBI Taxonomy" id="112509"/>
    <lineage>
        <taxon>Eukaryota</taxon>
        <taxon>Viridiplantae</taxon>
        <taxon>Streptophyta</taxon>
        <taxon>Embryophyta</taxon>
        <taxon>Tracheophyta</taxon>
        <taxon>Spermatophyta</taxon>
        <taxon>Magnoliopsida</taxon>
        <taxon>Liliopsida</taxon>
        <taxon>Poales</taxon>
        <taxon>Poaceae</taxon>
        <taxon>BOP clade</taxon>
        <taxon>Pooideae</taxon>
        <taxon>Triticodae</taxon>
        <taxon>Triticeae</taxon>
        <taxon>Hordeinae</taxon>
        <taxon>Hordeum</taxon>
    </lineage>
</organism>
<protein>
    <submittedName>
        <fullName evidence="6">Predicted protein</fullName>
    </submittedName>
</protein>
<evidence type="ECO:0000256" key="4">
    <source>
        <dbReference type="SAM" id="MobiDB-lite"/>
    </source>
</evidence>
<proteinExistence type="evidence at transcript level"/>
<reference evidence="6" key="1">
    <citation type="journal article" date="2011" name="Plant Physiol.">
        <title>Comprehensive sequence analysis of 24,783 barley full-length cDNAs derived from 12 clone libraries.</title>
        <authorList>
            <person name="Matsumoto T."/>
            <person name="Tanaka T."/>
            <person name="Sakai H."/>
            <person name="Amano N."/>
            <person name="Kanamori H."/>
            <person name="Kurita K."/>
            <person name="Kikuta A."/>
            <person name="Kamiya K."/>
            <person name="Yamamoto M."/>
            <person name="Ikawa H."/>
            <person name="Fujii N."/>
            <person name="Hori K."/>
            <person name="Itoh T."/>
            <person name="Sato K."/>
        </authorList>
    </citation>
    <scope>NUCLEOTIDE SEQUENCE</scope>
</reference>
<dbReference type="EMBL" id="AK368084">
    <property type="protein sequence ID" value="BAJ99287.1"/>
    <property type="molecule type" value="mRNA"/>
</dbReference>
<feature type="region of interest" description="Disordered" evidence="4">
    <location>
        <begin position="123"/>
        <end position="145"/>
    </location>
</feature>
<dbReference type="AlphaFoldDB" id="F2DW16"/>
<dbReference type="PANTHER" id="PTHR11246:SF1">
    <property type="entry name" value="PRE-MRNA-PROCESSING FACTOR 6"/>
    <property type="match status" value="1"/>
</dbReference>
<feature type="domain" description="PRP1 splicing factor N-terminal" evidence="5">
    <location>
        <begin position="45"/>
        <end position="172"/>
    </location>
</feature>
<evidence type="ECO:0000313" key="6">
    <source>
        <dbReference type="EMBL" id="BAJ99287.1"/>
    </source>
</evidence>
<accession>F2DW16</accession>
<dbReference type="PANTHER" id="PTHR11246">
    <property type="entry name" value="PRE-MRNA SPLICING FACTOR"/>
    <property type="match status" value="1"/>
</dbReference>
<comment type="subcellular location">
    <subcellularLocation>
        <location evidence="1">Nucleus</location>
    </subcellularLocation>
</comment>
<feature type="region of interest" description="Disordered" evidence="4">
    <location>
        <begin position="1"/>
        <end position="91"/>
    </location>
</feature>
<dbReference type="InterPro" id="IPR003107">
    <property type="entry name" value="HAT"/>
</dbReference>
<feature type="region of interest" description="Disordered" evidence="4">
    <location>
        <begin position="199"/>
        <end position="226"/>
    </location>
</feature>
<evidence type="ECO:0000259" key="5">
    <source>
        <dbReference type="Pfam" id="PF06424"/>
    </source>
</evidence>
<sequence>MMSRKRPFEGAEPANYVAGLGRGATGFTTRSDIGPAREQTNFGKAPENYVAGRGRGATGFGFSQNAAPKKDDDEDEGGGGPDGDALGDNEEGLFDYANYDAEDEEADAIWDWVDRRMDSRRQRQREAREKEEQEKRSKQRPKIHTHFADVREDLKDVSWDEWANLPEAGDRVSRHKRQKTEGRFTPVPDSLLEQARLESQTVTQIDPRRNYGLETPGTMSTMSGTASTFTPIQDLRKIGEAKKTVLDTHLRATSDSVTGQTTVDTKGYLTDLSHIRTSTDAEVGDRKKAEMLMENITTTNPSHAPGWIARARLLESAGKLAQARKVIADGCKYCPRSAEVWLEAARLNPDPTVAKALLAQAVSHLPESVPLWTAAANLETDRQRKRRVYRKALEHIPNSPMLWRAAVELEEPEDARVMLKRAVECVPHNTEMWLALAKLETYENAKKVLNKARETIPTDKAIWITAAQLEEANGNESLVRKVIKKSVKTLADGGVKIDRDEWLKEAQQSEKAGYAVTCQSIVMETIGIGIEEEDRKSVWCEDADNCIASGFIQTARAIYAQATSAYPHKKSFWLRMADLERNHGTKESLEQVLTLAVKACSESEVLWLMAAKEKWLQGNIQDARRILEEASGSIQGSEQIYLAAVKLEKENDEFERARSLLQKARKNASTARVWMKSALLEREIGSTERERELLDEALQQFNKFDKLWMMRGQHSERAGRPDEARTTYQQGLAQCKNSIPLWLCLSRLEEKQPGGASKARAVLEKARLTNPKQQELWLESIHVENRAGNKKMAMTLLAKALQECSTSGKLWALAIDLENTPQKKARSVDALARCGHDPFVLVALGKLFWGQRKIEKARTWFNRSVTEPNGNPDIGDSWAWFYKFELQHGTEEHREALVKRVIVADPHHGDYWVQISKRDENARLKPDQILKKVVLLLPNVQ</sequence>
<name>F2DW16_HORVV</name>
<dbReference type="SMART" id="SM00386">
    <property type="entry name" value="HAT"/>
    <property type="match status" value="13"/>
</dbReference>
<dbReference type="FunFam" id="1.25.40.10:FF:000058">
    <property type="entry name" value="Pre-mRNA processing factor 6"/>
    <property type="match status" value="1"/>
</dbReference>